<dbReference type="KEGG" id="uvi:66064570"/>
<dbReference type="Gene3D" id="1.25.10.10">
    <property type="entry name" value="Leucine-rich Repeat Variant"/>
    <property type="match status" value="1"/>
</dbReference>
<gene>
    <name evidence="6" type="ORF">UV8b_03792</name>
</gene>
<comment type="subcellular location">
    <subcellularLocation>
        <location evidence="1">Nucleus</location>
    </subcellularLocation>
</comment>
<keyword evidence="7" id="KW-1185">Reference proteome</keyword>
<dbReference type="GO" id="GO:0005737">
    <property type="term" value="C:cytoplasm"/>
    <property type="evidence" value="ECO:0007669"/>
    <property type="project" value="TreeGrafter"/>
</dbReference>
<evidence type="ECO:0000256" key="2">
    <source>
        <dbReference type="ARBA" id="ARBA00007991"/>
    </source>
</evidence>
<dbReference type="PANTHER" id="PTHR12363">
    <property type="entry name" value="TRANSPORTIN 3 AND IMPORTIN 13"/>
    <property type="match status" value="1"/>
</dbReference>
<evidence type="ECO:0000256" key="1">
    <source>
        <dbReference type="ARBA" id="ARBA00004123"/>
    </source>
</evidence>
<organism evidence="6 7">
    <name type="scientific">Ustilaginoidea virens</name>
    <name type="common">Rice false smut fungus</name>
    <name type="synonym">Villosiclava virens</name>
    <dbReference type="NCBI Taxonomy" id="1159556"/>
    <lineage>
        <taxon>Eukaryota</taxon>
        <taxon>Fungi</taxon>
        <taxon>Dikarya</taxon>
        <taxon>Ascomycota</taxon>
        <taxon>Pezizomycotina</taxon>
        <taxon>Sordariomycetes</taxon>
        <taxon>Hypocreomycetidae</taxon>
        <taxon>Hypocreales</taxon>
        <taxon>Clavicipitaceae</taxon>
        <taxon>Ustilaginoidea</taxon>
    </lineage>
</organism>
<dbReference type="InterPro" id="IPR057942">
    <property type="entry name" value="TPR_TNPO3_IPO13_3rd"/>
</dbReference>
<dbReference type="PANTHER" id="PTHR12363:SF33">
    <property type="entry name" value="IMPORTIN-13"/>
    <property type="match status" value="1"/>
</dbReference>
<evidence type="ECO:0000256" key="5">
    <source>
        <dbReference type="ARBA" id="ARBA00023242"/>
    </source>
</evidence>
<evidence type="ECO:0008006" key="8">
    <source>
        <dbReference type="Google" id="ProtNLM"/>
    </source>
</evidence>
<dbReference type="GO" id="GO:0005634">
    <property type="term" value="C:nucleus"/>
    <property type="evidence" value="ECO:0007669"/>
    <property type="project" value="UniProtKB-SubCell"/>
</dbReference>
<keyword evidence="3" id="KW-0813">Transport</keyword>
<sequence length="1004" mass="111902">MEDSGFPWTLGHVHSLISSLYDPKSPDNVATTQALLASFQSSPQAWSMAYELLKLPDEKVKFFGALTIIVKLNRDSATLNEEDAKELLKHLMTWYLSSLKASASLLVPRKLASALATFFLHFHQLWPNHVRHLTICMVEDRFYDPFSTDRPQDVSALVCKADGNTLKAILWVITGIMEDVTRLEWNIMNNTGLFTSVIQHTSDAVALLFQGLTSHRISVAGNEVVKCLQSWILFAQRLPSRDSHIVGLLRQLMPTVIQLLPVDTQFEVSAELLIEVLNSYPTLLTNNEFELLASLLISPWSDEQYQRLFHESPDFDSTQFGHLLLAFGEERCQWLMQTNDGRSKSILAKLCGLLTSEGVPGIENRVFVAAIEFWSNLTETMSDLVYSGEIPTTPWAKQALDSVLEAVSNAWHKIIYPPQEVVNKWDSSDRVFFAEARKDVIDFFQSVYSLCGSRMVAIFVELVLTAVNDAAWPRLEAATYCLAGLAECGRGDAALDVLMTPVFESSLFTDLASPNGNIPNRTRQTCVYMIEQYTEYFQRNISSLAPALRLLFHLLGDRSMAASASKSILRLCSSCRHHLYSEADGFLAEYRNLSLNERLDCTCSEKIAGAIASVIQAIPNQDERSHASTMLLEHVYNDVLLAKELFGRSAEAKMSRVGHQCGCDTWTLEHPALHSALKALKCLHSIGRGFQSPAESPIELDNGSLLKAKNDGHLALSHRKVVEIITDIEAIFGQNAEVMELICAILRCGFSEGEPGPFVLDVDVVTRYLTSHNVNTPRPGLLVTTAASFVSSLQIRTDVDKESTYAVLLHWVVSLLRSLSGEPERDTELSHNGIDFVCRLLIKSPRTLLSLQPAAAAEFFFLFTLQVLDGNEPLPKGAAAEFWATFTALQGDQADVQEPIMRVMDMLGPLLVQSLIRNIGGRGSRSELDKLSEPLKKLIVRFPMAKHWLQTAVNHDSFPSSKVTSEQKALFVRKLLALRGSRPTNQIVREFWLSARGSNFSYAS</sequence>
<dbReference type="SUPFAM" id="SSF48371">
    <property type="entry name" value="ARM repeat"/>
    <property type="match status" value="1"/>
</dbReference>
<dbReference type="InterPro" id="IPR011989">
    <property type="entry name" value="ARM-like"/>
</dbReference>
<protein>
    <recommendedName>
        <fullName evidence="8">Importin 13</fullName>
    </recommendedName>
</protein>
<dbReference type="InterPro" id="IPR016024">
    <property type="entry name" value="ARM-type_fold"/>
</dbReference>
<dbReference type="Proteomes" id="UP000027002">
    <property type="component" value="Chromosome 3"/>
</dbReference>
<comment type="similarity">
    <text evidence="2">Belongs to the importin beta family.</text>
</comment>
<dbReference type="AlphaFoldDB" id="A0A8E5MHD6"/>
<reference evidence="6" key="1">
    <citation type="submission" date="2020-03" db="EMBL/GenBank/DDBJ databases">
        <title>A mixture of massive structural variations and highly conserved coding sequences in Ustilaginoidea virens genome.</title>
        <authorList>
            <person name="Zhang K."/>
            <person name="Zhao Z."/>
            <person name="Zhang Z."/>
            <person name="Li Y."/>
            <person name="Hsiang T."/>
            <person name="Sun W."/>
        </authorList>
    </citation>
    <scope>NUCLEOTIDE SEQUENCE</scope>
    <source>
        <strain evidence="6">UV-8b</strain>
    </source>
</reference>
<dbReference type="RefSeq" id="XP_042997224.1">
    <property type="nucleotide sequence ID" value="XM_043141290.1"/>
</dbReference>
<evidence type="ECO:0000313" key="7">
    <source>
        <dbReference type="Proteomes" id="UP000027002"/>
    </source>
</evidence>
<name>A0A8E5MHD6_USTVR</name>
<proteinExistence type="inferred from homology"/>
<accession>A0A8E5MHD6</accession>
<dbReference type="GO" id="GO:0006606">
    <property type="term" value="P:protein import into nucleus"/>
    <property type="evidence" value="ECO:0007669"/>
    <property type="project" value="TreeGrafter"/>
</dbReference>
<dbReference type="OrthoDB" id="2016913at2759"/>
<dbReference type="Pfam" id="PF24140">
    <property type="entry name" value="TPR_TNPO3_IPO13_3rd"/>
    <property type="match status" value="1"/>
</dbReference>
<evidence type="ECO:0000256" key="3">
    <source>
        <dbReference type="ARBA" id="ARBA00022448"/>
    </source>
</evidence>
<keyword evidence="5" id="KW-0539">Nucleus</keyword>
<evidence type="ECO:0000313" key="6">
    <source>
        <dbReference type="EMBL" id="QUC19551.1"/>
    </source>
</evidence>
<dbReference type="GeneID" id="66064570"/>
<evidence type="ECO:0000256" key="4">
    <source>
        <dbReference type="ARBA" id="ARBA00022927"/>
    </source>
</evidence>
<dbReference type="EMBL" id="CP072755">
    <property type="protein sequence ID" value="QUC19551.1"/>
    <property type="molecule type" value="Genomic_DNA"/>
</dbReference>
<dbReference type="InterPro" id="IPR051345">
    <property type="entry name" value="Importin_beta-like_NTR"/>
</dbReference>
<keyword evidence="4" id="KW-0653">Protein transport</keyword>